<gene>
    <name evidence="3" type="ORF">GCM10022247_05980</name>
</gene>
<comment type="caution">
    <text evidence="3">The sequence shown here is derived from an EMBL/GenBank/DDBJ whole genome shotgun (WGS) entry which is preliminary data.</text>
</comment>
<dbReference type="Pfam" id="PF19701">
    <property type="entry name" value="DUF6199"/>
    <property type="match status" value="1"/>
</dbReference>
<organism evidence="3 4">
    <name type="scientific">Allokutzneria multivorans</name>
    <dbReference type="NCBI Taxonomy" id="1142134"/>
    <lineage>
        <taxon>Bacteria</taxon>
        <taxon>Bacillati</taxon>
        <taxon>Actinomycetota</taxon>
        <taxon>Actinomycetes</taxon>
        <taxon>Pseudonocardiales</taxon>
        <taxon>Pseudonocardiaceae</taxon>
        <taxon>Allokutzneria</taxon>
    </lineage>
</organism>
<name>A0ABP7QZV6_9PSEU</name>
<keyword evidence="1" id="KW-1133">Transmembrane helix</keyword>
<dbReference type="InterPro" id="IPR045679">
    <property type="entry name" value="DUF6199"/>
</dbReference>
<accession>A0ABP7QZV6</accession>
<protein>
    <recommendedName>
        <fullName evidence="2">DUF6199 domain-containing protein</fullName>
    </recommendedName>
</protein>
<evidence type="ECO:0000259" key="2">
    <source>
        <dbReference type="Pfam" id="PF19701"/>
    </source>
</evidence>
<dbReference type="Proteomes" id="UP001501747">
    <property type="component" value="Unassembled WGS sequence"/>
</dbReference>
<dbReference type="EMBL" id="BAABAL010000004">
    <property type="protein sequence ID" value="GAA3990147.1"/>
    <property type="molecule type" value="Genomic_DNA"/>
</dbReference>
<feature type="domain" description="DUF6199" evidence="2">
    <location>
        <begin position="8"/>
        <end position="70"/>
    </location>
</feature>
<sequence>MIALAIVFALLGVGLLVLASRNPRRGWQRTAAWQFRNPEAVEPSDAALGCGRVFQAVAGVAVLCFAGVLASFGFAKDADILPRVEKAAAELSAKDAASSDGLKLDLAVDRALGNTSDRGQFLSSTRVFRESRGVLYNVTLQGGKQTACLIVRQGKASAKPGACTADS</sequence>
<feature type="transmembrane region" description="Helical" evidence="1">
    <location>
        <begin position="53"/>
        <end position="75"/>
    </location>
</feature>
<evidence type="ECO:0000313" key="4">
    <source>
        <dbReference type="Proteomes" id="UP001501747"/>
    </source>
</evidence>
<keyword evidence="1" id="KW-0472">Membrane</keyword>
<keyword evidence="4" id="KW-1185">Reference proteome</keyword>
<dbReference type="RefSeq" id="WP_344870916.1">
    <property type="nucleotide sequence ID" value="NZ_BAABAL010000004.1"/>
</dbReference>
<evidence type="ECO:0000256" key="1">
    <source>
        <dbReference type="SAM" id="Phobius"/>
    </source>
</evidence>
<proteinExistence type="predicted"/>
<reference evidence="4" key="1">
    <citation type="journal article" date="2019" name="Int. J. Syst. Evol. Microbiol.">
        <title>The Global Catalogue of Microorganisms (GCM) 10K type strain sequencing project: providing services to taxonomists for standard genome sequencing and annotation.</title>
        <authorList>
            <consortium name="The Broad Institute Genomics Platform"/>
            <consortium name="The Broad Institute Genome Sequencing Center for Infectious Disease"/>
            <person name="Wu L."/>
            <person name="Ma J."/>
        </authorList>
    </citation>
    <scope>NUCLEOTIDE SEQUENCE [LARGE SCALE GENOMIC DNA]</scope>
    <source>
        <strain evidence="4">JCM 17342</strain>
    </source>
</reference>
<keyword evidence="1" id="KW-0812">Transmembrane</keyword>
<evidence type="ECO:0000313" key="3">
    <source>
        <dbReference type="EMBL" id="GAA3990147.1"/>
    </source>
</evidence>